<dbReference type="Proteomes" id="UP001240984">
    <property type="component" value="Unassembled WGS sequence"/>
</dbReference>
<dbReference type="Pfam" id="PF13191">
    <property type="entry name" value="AAA_16"/>
    <property type="match status" value="1"/>
</dbReference>
<dbReference type="RefSeq" id="WP_306832435.1">
    <property type="nucleotide sequence ID" value="NZ_JAUSRA010000001.1"/>
</dbReference>
<keyword evidence="3" id="KW-1185">Reference proteome</keyword>
<dbReference type="InterPro" id="IPR036388">
    <property type="entry name" value="WH-like_DNA-bd_sf"/>
</dbReference>
<dbReference type="PROSITE" id="PS50043">
    <property type="entry name" value="HTH_LUXR_2"/>
    <property type="match status" value="1"/>
</dbReference>
<gene>
    <name evidence="2" type="ORF">J2S43_004614</name>
</gene>
<accession>A0ABT9MXD7</accession>
<dbReference type="SUPFAM" id="SSF52540">
    <property type="entry name" value="P-loop containing nucleoside triphosphate hydrolases"/>
    <property type="match status" value="1"/>
</dbReference>
<dbReference type="Pfam" id="PF00196">
    <property type="entry name" value="GerE"/>
    <property type="match status" value="1"/>
</dbReference>
<dbReference type="Gene3D" id="1.10.10.10">
    <property type="entry name" value="Winged helix-like DNA-binding domain superfamily/Winged helix DNA-binding domain"/>
    <property type="match status" value="1"/>
</dbReference>
<dbReference type="PRINTS" id="PR00038">
    <property type="entry name" value="HTHLUXR"/>
</dbReference>
<dbReference type="PROSITE" id="PS00622">
    <property type="entry name" value="HTH_LUXR_1"/>
    <property type="match status" value="1"/>
</dbReference>
<feature type="domain" description="HTH luxR-type" evidence="1">
    <location>
        <begin position="816"/>
        <end position="881"/>
    </location>
</feature>
<evidence type="ECO:0000313" key="3">
    <source>
        <dbReference type="Proteomes" id="UP001240984"/>
    </source>
</evidence>
<protein>
    <submittedName>
        <fullName evidence="2">DNA-binding CsgD family transcriptional regulator</fullName>
    </submittedName>
</protein>
<keyword evidence="2" id="KW-0238">DNA-binding</keyword>
<name>A0ABT9MXD7_9ACTN</name>
<dbReference type="InterPro" id="IPR016032">
    <property type="entry name" value="Sig_transdc_resp-reg_C-effctor"/>
</dbReference>
<dbReference type="EMBL" id="JAUSRA010000001">
    <property type="protein sequence ID" value="MDP9796102.1"/>
    <property type="molecule type" value="Genomic_DNA"/>
</dbReference>
<proteinExistence type="predicted"/>
<dbReference type="CDD" id="cd06170">
    <property type="entry name" value="LuxR_C_like"/>
    <property type="match status" value="1"/>
</dbReference>
<dbReference type="InterPro" id="IPR000792">
    <property type="entry name" value="Tscrpt_reg_LuxR_C"/>
</dbReference>
<dbReference type="InterPro" id="IPR027417">
    <property type="entry name" value="P-loop_NTPase"/>
</dbReference>
<dbReference type="SUPFAM" id="SSF46894">
    <property type="entry name" value="C-terminal effector domain of the bipartite response regulators"/>
    <property type="match status" value="1"/>
</dbReference>
<organism evidence="2 3">
    <name type="scientific">Catenuloplanes nepalensis</name>
    <dbReference type="NCBI Taxonomy" id="587533"/>
    <lineage>
        <taxon>Bacteria</taxon>
        <taxon>Bacillati</taxon>
        <taxon>Actinomycetota</taxon>
        <taxon>Actinomycetes</taxon>
        <taxon>Micromonosporales</taxon>
        <taxon>Micromonosporaceae</taxon>
        <taxon>Catenuloplanes</taxon>
    </lineage>
</organism>
<evidence type="ECO:0000259" key="1">
    <source>
        <dbReference type="PROSITE" id="PS50043"/>
    </source>
</evidence>
<dbReference type="GO" id="GO:0003677">
    <property type="term" value="F:DNA binding"/>
    <property type="evidence" value="ECO:0007669"/>
    <property type="project" value="UniProtKB-KW"/>
</dbReference>
<dbReference type="InterPro" id="IPR041664">
    <property type="entry name" value="AAA_16"/>
</dbReference>
<reference evidence="2 3" key="1">
    <citation type="submission" date="2023-07" db="EMBL/GenBank/DDBJ databases">
        <title>Sequencing the genomes of 1000 actinobacteria strains.</title>
        <authorList>
            <person name="Klenk H.-P."/>
        </authorList>
    </citation>
    <scope>NUCLEOTIDE SEQUENCE [LARGE SCALE GENOMIC DNA]</scope>
    <source>
        <strain evidence="2 3">DSM 44710</strain>
    </source>
</reference>
<sequence>MRTHGQRAGTPRRRAVRGRDAQLGALDAARRDAVGTGRFVLVTGAPGSGRTALLDAATDLWRAAGLTVLRVRGDGFAGLLDVLREQYERLADPLLAGPISALGELCADDAAADQPGRSATLSQVTAAAFALVSRRRQTIVVADDVDAGPGPVTALAAAVRGNCLVVASALAARGRLAALADTVVDLPPLPPDAVRGMLARRYSAPLDDAVLPALTAALGPLAGNPATVLSTAEALARSGRLTVVRGDLCLRDAQAPIALPATHPLVAALHERGPVAVRLVTMAAVTRFGLDDLPVFADATLGDPDRYGETVDALVRDGVLAADPHGGIAPRCPALAARLVEDAGPDTVARLHRAYAAAMFRRAGSGAGADRATLADHVTSAGESIPADRKTAEHLAATADEAVNREPDRAADWLLAALRHADGDSETDEILARLLRLLVRTGRFTLLAEVVRAAAPTSRLPDLAVAAALAAVHTGQPVPAGVAALPGGELMSRLAESWAAGSAPGDAGPLWPGDADGGIVGVHELLLVLQAMRGGLDRGAVPQDRADALLAAGSLGDLASVLQLVLGEHRYGTPVDGPIAAYHRLHVRNVHGDLPGVVSAAREADMTAPLPPPLRHVARLWGAEALALQGRAEEARSWWLSVPDEAPFAALRWWVANGPAGEPRTAAEAADRLRAAHVAYRRQREFGSALGVVHLLTRAAATAARFSLHAEAASWAEIAEADATGDHRRISTSALETVRAFAFGDEASAGRVAGAFRARGDRIALALTTLAVGRVAAEPRAWLLEAQATADAVGSPWLRSAVAAAMRERGVRRPRARAPQAAFSATEREIIELIRQGRTNRQIAAAVRMSEKTIENYLTRLFARTGCRSRVELAAIGLTPNGLTPDGLVTAGGAERTR</sequence>
<evidence type="ECO:0000313" key="2">
    <source>
        <dbReference type="EMBL" id="MDP9796102.1"/>
    </source>
</evidence>
<comment type="caution">
    <text evidence="2">The sequence shown here is derived from an EMBL/GenBank/DDBJ whole genome shotgun (WGS) entry which is preliminary data.</text>
</comment>
<dbReference type="SMART" id="SM00421">
    <property type="entry name" value="HTH_LUXR"/>
    <property type="match status" value="1"/>
</dbReference>